<evidence type="ECO:0000256" key="1">
    <source>
        <dbReference type="SAM" id="MobiDB-lite"/>
    </source>
</evidence>
<organism evidence="2 3">
    <name type="scientific">Botrytis byssoidea</name>
    <dbReference type="NCBI Taxonomy" id="139641"/>
    <lineage>
        <taxon>Eukaryota</taxon>
        <taxon>Fungi</taxon>
        <taxon>Dikarya</taxon>
        <taxon>Ascomycota</taxon>
        <taxon>Pezizomycotina</taxon>
        <taxon>Leotiomycetes</taxon>
        <taxon>Helotiales</taxon>
        <taxon>Sclerotiniaceae</taxon>
        <taxon>Botrytis</taxon>
    </lineage>
</organism>
<evidence type="ECO:0000313" key="2">
    <source>
        <dbReference type="EMBL" id="KAF7923428.1"/>
    </source>
</evidence>
<dbReference type="AlphaFoldDB" id="A0A9P5HXG4"/>
<dbReference type="EMBL" id="RCSW01000031">
    <property type="protein sequence ID" value="KAF7923428.1"/>
    <property type="molecule type" value="Genomic_DNA"/>
</dbReference>
<feature type="compositionally biased region" description="Polar residues" evidence="1">
    <location>
        <begin position="54"/>
        <end position="73"/>
    </location>
</feature>
<accession>A0A9P5HXG4</accession>
<keyword evidence="3" id="KW-1185">Reference proteome</keyword>
<comment type="caution">
    <text evidence="2">The sequence shown here is derived from an EMBL/GenBank/DDBJ whole genome shotgun (WGS) entry which is preliminary data.</text>
</comment>
<name>A0A9P5HXG4_9HELO</name>
<dbReference type="Proteomes" id="UP000710849">
    <property type="component" value="Unassembled WGS sequence"/>
</dbReference>
<gene>
    <name evidence="2" type="ORF">EAE97_010866</name>
</gene>
<dbReference type="RefSeq" id="XP_038727771.1">
    <property type="nucleotide sequence ID" value="XM_038881381.1"/>
</dbReference>
<feature type="compositionally biased region" description="Low complexity" evidence="1">
    <location>
        <begin position="107"/>
        <end position="147"/>
    </location>
</feature>
<dbReference type="GeneID" id="62154454"/>
<protein>
    <submittedName>
        <fullName evidence="2">Uncharacterized protein</fullName>
    </submittedName>
</protein>
<reference evidence="2 3" key="1">
    <citation type="journal article" date="2020" name="Genome Biol. Evol.">
        <title>Comparative genomics of Sclerotiniaceae.</title>
        <authorList>
            <person name="Valero Jimenez C.A."/>
            <person name="Steentjes M."/>
            <person name="Scholten O.E."/>
            <person name="Van Kan J.A.L."/>
        </authorList>
    </citation>
    <scope>NUCLEOTIDE SEQUENCE [LARGE SCALE GENOMIC DNA]</scope>
    <source>
        <strain evidence="2 3">MUCL 94</strain>
    </source>
</reference>
<feature type="region of interest" description="Disordered" evidence="1">
    <location>
        <begin position="1"/>
        <end position="152"/>
    </location>
</feature>
<sequence length="416" mass="46254">MMSSSAQGAPRAPVVPTIPTTSNDDRKKGLSRVLGRMKTVLKRSDGSKRLSFAGKSSTSTTGEPSVPKSTDQASKSKPIPKSTPTPTPEPSKEIPITIPTVDETKQTTDTTTKTATKTTTSSATKQQQPKSKSKSQSESQSQSQPTKVSRAEINAERARKLAERFQLQIEPHEWQSLTGEKDVWRIEKPIRMRIHRSCHKCDTTYGANKICTNCEHPRCTKCPRYPLKKKDKGRTAVANTGPTKVEVDREWKKSEKLIMTLPSQKVGGQPLVRKKPTQRVRRTCHECSTLFTSGNKICTTCSHTRCADCPRNPSKKTKYPDGYPGDQPSSTNKKFACHKCDKTFPQNSSSDPKSSMQECTRCKHVRCDMCMIAVPRKVVPEPDPEVLRRVEEKLRGLSIRRPMTVNVGSGKGSGKW</sequence>
<evidence type="ECO:0000313" key="3">
    <source>
        <dbReference type="Proteomes" id="UP000710849"/>
    </source>
</evidence>
<proteinExistence type="predicted"/>